<dbReference type="Proteomes" id="UP000632454">
    <property type="component" value="Unassembled WGS sequence"/>
</dbReference>
<sequence>MGRGRRPVDEVRADILQAAGSLLLEVGMGGFTIEKVAAISGASKVTIYKLWPSKGALALAGYFDTVSESLAFPDSGNIEADLREQLHAFADLLVTTRAGSVIRELIGAAQTDPELLSAYLATYSAPRRALAIKRLDAAKAAAKLRSDLDTESVVDQLWGACYHRLLLPDQPIDRAFVDTLVDNLFRGIA</sequence>
<dbReference type="PANTHER" id="PTHR30055">
    <property type="entry name" value="HTH-TYPE TRANSCRIPTIONAL REGULATOR RUTR"/>
    <property type="match status" value="1"/>
</dbReference>
<keyword evidence="2 4" id="KW-0238">DNA-binding</keyword>
<dbReference type="SUPFAM" id="SSF48498">
    <property type="entry name" value="Tetracyclin repressor-like, C-terminal domain"/>
    <property type="match status" value="1"/>
</dbReference>
<dbReference type="InterPro" id="IPR009057">
    <property type="entry name" value="Homeodomain-like_sf"/>
</dbReference>
<evidence type="ECO:0000256" key="3">
    <source>
        <dbReference type="ARBA" id="ARBA00023163"/>
    </source>
</evidence>
<dbReference type="RefSeq" id="WP_188488291.1">
    <property type="nucleotide sequence ID" value="NZ_BMCS01000001.1"/>
</dbReference>
<evidence type="ECO:0000256" key="2">
    <source>
        <dbReference type="ARBA" id="ARBA00023125"/>
    </source>
</evidence>
<gene>
    <name evidence="6" type="ORF">GCM10007298_14670</name>
</gene>
<feature type="DNA-binding region" description="H-T-H motif" evidence="4">
    <location>
        <begin position="32"/>
        <end position="51"/>
    </location>
</feature>
<dbReference type="InterPro" id="IPR050109">
    <property type="entry name" value="HTH-type_TetR-like_transc_reg"/>
</dbReference>
<dbReference type="Gene3D" id="1.10.357.10">
    <property type="entry name" value="Tetracycline Repressor, domain 2"/>
    <property type="match status" value="1"/>
</dbReference>
<evidence type="ECO:0000259" key="5">
    <source>
        <dbReference type="PROSITE" id="PS50977"/>
    </source>
</evidence>
<dbReference type="InterPro" id="IPR011075">
    <property type="entry name" value="TetR_C"/>
</dbReference>
<dbReference type="SUPFAM" id="SSF46689">
    <property type="entry name" value="Homeodomain-like"/>
    <property type="match status" value="1"/>
</dbReference>
<dbReference type="PANTHER" id="PTHR30055:SF148">
    <property type="entry name" value="TETR-FAMILY TRANSCRIPTIONAL REGULATOR"/>
    <property type="match status" value="1"/>
</dbReference>
<dbReference type="InterPro" id="IPR001647">
    <property type="entry name" value="HTH_TetR"/>
</dbReference>
<evidence type="ECO:0000256" key="4">
    <source>
        <dbReference type="PROSITE-ProRule" id="PRU00335"/>
    </source>
</evidence>
<evidence type="ECO:0000256" key="1">
    <source>
        <dbReference type="ARBA" id="ARBA00023015"/>
    </source>
</evidence>
<keyword evidence="3" id="KW-0804">Transcription</keyword>
<evidence type="ECO:0000313" key="7">
    <source>
        <dbReference type="Proteomes" id="UP000632454"/>
    </source>
</evidence>
<dbReference type="PROSITE" id="PS50977">
    <property type="entry name" value="HTH_TETR_2"/>
    <property type="match status" value="1"/>
</dbReference>
<feature type="domain" description="HTH tetR-type" evidence="5">
    <location>
        <begin position="9"/>
        <end position="69"/>
    </location>
</feature>
<comment type="caution">
    <text evidence="6">The sequence shown here is derived from an EMBL/GenBank/DDBJ whole genome shotgun (WGS) entry which is preliminary data.</text>
</comment>
<dbReference type="Gene3D" id="1.10.10.60">
    <property type="entry name" value="Homeodomain-like"/>
    <property type="match status" value="1"/>
</dbReference>
<keyword evidence="1" id="KW-0805">Transcription regulation</keyword>
<protein>
    <submittedName>
        <fullName evidence="6">Transcriptional regulator, TetR family protein</fullName>
    </submittedName>
</protein>
<dbReference type="Pfam" id="PF16859">
    <property type="entry name" value="TetR_C_11"/>
    <property type="match status" value="1"/>
</dbReference>
<reference evidence="7" key="1">
    <citation type="journal article" date="2019" name="Int. J. Syst. Evol. Microbiol.">
        <title>The Global Catalogue of Microorganisms (GCM) 10K type strain sequencing project: providing services to taxonomists for standard genome sequencing and annotation.</title>
        <authorList>
            <consortium name="The Broad Institute Genomics Platform"/>
            <consortium name="The Broad Institute Genome Sequencing Center for Infectious Disease"/>
            <person name="Wu L."/>
            <person name="Ma J."/>
        </authorList>
    </citation>
    <scope>NUCLEOTIDE SEQUENCE [LARGE SCALE GENOMIC DNA]</scope>
    <source>
        <strain evidence="7">CCM 7855</strain>
    </source>
</reference>
<keyword evidence="7" id="KW-1185">Reference proteome</keyword>
<accession>A0ABQ1UI94</accession>
<organism evidence="6 7">
    <name type="scientific">Williamsia phyllosphaerae</name>
    <dbReference type="NCBI Taxonomy" id="885042"/>
    <lineage>
        <taxon>Bacteria</taxon>
        <taxon>Bacillati</taxon>
        <taxon>Actinomycetota</taxon>
        <taxon>Actinomycetes</taxon>
        <taxon>Mycobacteriales</taxon>
        <taxon>Nocardiaceae</taxon>
        <taxon>Williamsia</taxon>
    </lineage>
</organism>
<proteinExistence type="predicted"/>
<dbReference type="EMBL" id="BMCS01000001">
    <property type="protein sequence ID" value="GGF19675.1"/>
    <property type="molecule type" value="Genomic_DNA"/>
</dbReference>
<dbReference type="InterPro" id="IPR036271">
    <property type="entry name" value="Tet_transcr_reg_TetR-rel_C_sf"/>
</dbReference>
<dbReference type="Pfam" id="PF00440">
    <property type="entry name" value="TetR_N"/>
    <property type="match status" value="1"/>
</dbReference>
<evidence type="ECO:0000313" key="6">
    <source>
        <dbReference type="EMBL" id="GGF19675.1"/>
    </source>
</evidence>
<name>A0ABQ1UI94_9NOCA</name>